<dbReference type="Proteomes" id="UP000006671">
    <property type="component" value="Unassembled WGS sequence"/>
</dbReference>
<dbReference type="EMBL" id="GG738863">
    <property type="protein sequence ID" value="EFC45465.1"/>
    <property type="molecule type" value="Genomic_DNA"/>
</dbReference>
<organism evidence="4">
    <name type="scientific">Naegleria gruberi</name>
    <name type="common">Amoeba</name>
    <dbReference type="NCBI Taxonomy" id="5762"/>
    <lineage>
        <taxon>Eukaryota</taxon>
        <taxon>Discoba</taxon>
        <taxon>Heterolobosea</taxon>
        <taxon>Tetramitia</taxon>
        <taxon>Eutetramitia</taxon>
        <taxon>Vahlkampfiidae</taxon>
        <taxon>Naegleria</taxon>
    </lineage>
</organism>
<feature type="domain" description="BTB" evidence="2">
    <location>
        <begin position="42"/>
        <end position="178"/>
    </location>
</feature>
<feature type="region of interest" description="Disordered" evidence="1">
    <location>
        <begin position="1"/>
        <end position="44"/>
    </location>
</feature>
<dbReference type="KEGG" id="ngr:NAEGRDRAFT_48493"/>
<dbReference type="InterPro" id="IPR011333">
    <property type="entry name" value="SKP1/BTB/POZ_sf"/>
</dbReference>
<evidence type="ECO:0000256" key="1">
    <source>
        <dbReference type="SAM" id="MobiDB-lite"/>
    </source>
</evidence>
<dbReference type="PANTHER" id="PTHR14499">
    <property type="entry name" value="POTASSIUM CHANNEL TETRAMERIZATION DOMAIN-CONTAINING"/>
    <property type="match status" value="1"/>
</dbReference>
<feature type="compositionally biased region" description="Low complexity" evidence="1">
    <location>
        <begin position="18"/>
        <end position="40"/>
    </location>
</feature>
<evidence type="ECO:0000259" key="2">
    <source>
        <dbReference type="SMART" id="SM00225"/>
    </source>
</evidence>
<sequence>MDPFNLQRFNPIVPSHQPQPTIQPLQQPPSSSSPSSIQPSGESVEINVGGRKFVTTIKTLKSIPIFKELNNIPTLKSRKPNTTTQSNPFQTIQSINQSNDKSFPFGDYFGYDETGNLFVDLNGELFEAILDWVRYSKVPELSINNLTVKQLLRLKSEARFYRLDDLITACHLRLEELGSAIEKQKQPIIPIVKEQQSPVINPIIPSLQQPTITPSSTSNINGIQLLALHVKNTNQPLFTANPGIEEMQVIPSSIVEIDVPREGNLLIEYYIADSCGDYVIVLDGVNQKPHPALSGIEFVEMSEVKISRLEFAFTQPISYVTAKLPQGKHSVGLRWRPYKKIAYTIQGPLICKVFLVDSNLVRMN</sequence>
<dbReference type="PANTHER" id="PTHR14499:SF136">
    <property type="entry name" value="GH08630P"/>
    <property type="match status" value="1"/>
</dbReference>
<dbReference type="OMA" id="DLITACH"/>
<dbReference type="RefSeq" id="XP_002678209.1">
    <property type="nucleotide sequence ID" value="XM_002678163.1"/>
</dbReference>
<dbReference type="Pfam" id="PF02214">
    <property type="entry name" value="BTB_2"/>
    <property type="match status" value="1"/>
</dbReference>
<evidence type="ECO:0000313" key="3">
    <source>
        <dbReference type="EMBL" id="EFC45465.1"/>
    </source>
</evidence>
<keyword evidence="4" id="KW-1185">Reference proteome</keyword>
<dbReference type="InterPro" id="IPR003131">
    <property type="entry name" value="T1-type_BTB"/>
</dbReference>
<dbReference type="Gene3D" id="3.30.710.10">
    <property type="entry name" value="Potassium Channel Kv1.1, Chain A"/>
    <property type="match status" value="1"/>
</dbReference>
<accession>D2VCR7</accession>
<gene>
    <name evidence="3" type="ORF">NAEGRDRAFT_48493</name>
</gene>
<dbReference type="OrthoDB" id="2414723at2759"/>
<protein>
    <submittedName>
        <fullName evidence="3">Predicted protein</fullName>
    </submittedName>
</protein>
<reference evidence="3 4" key="1">
    <citation type="journal article" date="2010" name="Cell">
        <title>The genome of Naegleria gruberi illuminates early eukaryotic versatility.</title>
        <authorList>
            <person name="Fritz-Laylin L.K."/>
            <person name="Prochnik S.E."/>
            <person name="Ginger M.L."/>
            <person name="Dacks J.B."/>
            <person name="Carpenter M.L."/>
            <person name="Field M.C."/>
            <person name="Kuo A."/>
            <person name="Paredez A."/>
            <person name="Chapman J."/>
            <person name="Pham J."/>
            <person name="Shu S."/>
            <person name="Neupane R."/>
            <person name="Cipriano M."/>
            <person name="Mancuso J."/>
            <person name="Tu H."/>
            <person name="Salamov A."/>
            <person name="Lindquist E."/>
            <person name="Shapiro H."/>
            <person name="Lucas S."/>
            <person name="Grigoriev I.V."/>
            <person name="Cande W.Z."/>
            <person name="Fulton C."/>
            <person name="Rokhsar D.S."/>
            <person name="Dawson S.C."/>
        </authorList>
    </citation>
    <scope>NUCLEOTIDE SEQUENCE [LARGE SCALE GENOMIC DNA]</scope>
    <source>
        <strain evidence="3 4">NEG-M</strain>
    </source>
</reference>
<proteinExistence type="predicted"/>
<evidence type="ECO:0000313" key="4">
    <source>
        <dbReference type="Proteomes" id="UP000006671"/>
    </source>
</evidence>
<name>D2VCR7_NAEGR</name>
<dbReference type="InterPro" id="IPR000210">
    <property type="entry name" value="BTB/POZ_dom"/>
</dbReference>
<dbReference type="AlphaFoldDB" id="D2VCR7"/>
<dbReference type="VEuPathDB" id="AmoebaDB:NAEGRDRAFT_48493"/>
<dbReference type="SUPFAM" id="SSF54695">
    <property type="entry name" value="POZ domain"/>
    <property type="match status" value="1"/>
</dbReference>
<dbReference type="SMART" id="SM00225">
    <property type="entry name" value="BTB"/>
    <property type="match status" value="1"/>
</dbReference>
<dbReference type="GeneID" id="8857357"/>
<dbReference type="InParanoid" id="D2VCR7"/>
<dbReference type="GO" id="GO:0051260">
    <property type="term" value="P:protein homooligomerization"/>
    <property type="evidence" value="ECO:0007669"/>
    <property type="project" value="InterPro"/>
</dbReference>